<sequence>MKLEDYSLVHTSVWGQLYRGIKCNICGTEALNTEMNERSVFAYNIIIKCTSCNNLLNEIYSNLRINTDESNRPPFDVNRRMVGAFLSLGKGNSAIEQFYMTMVIEGSSTTTYNSHLLKLHEESNHFKQRILDEARIAVR</sequence>
<dbReference type="InterPro" id="IPR049012">
    <property type="entry name" value="Mutator_transp_dom"/>
</dbReference>
<reference evidence="2" key="1">
    <citation type="journal article" date="2023" name="IScience">
        <title>Live-bearing cockroach genome reveals convergent evolutionary mechanisms linked to viviparity in insects and beyond.</title>
        <authorList>
            <person name="Fouks B."/>
            <person name="Harrison M.C."/>
            <person name="Mikhailova A.A."/>
            <person name="Marchal E."/>
            <person name="English S."/>
            <person name="Carruthers M."/>
            <person name="Jennings E.C."/>
            <person name="Chiamaka E.L."/>
            <person name="Frigard R.A."/>
            <person name="Pippel M."/>
            <person name="Attardo G.M."/>
            <person name="Benoit J.B."/>
            <person name="Bornberg-Bauer E."/>
            <person name="Tobe S.S."/>
        </authorList>
    </citation>
    <scope>NUCLEOTIDE SEQUENCE</scope>
    <source>
        <strain evidence="2">Stay&amp;Tobe</strain>
    </source>
</reference>
<evidence type="ECO:0000259" key="1">
    <source>
        <dbReference type="Pfam" id="PF20700"/>
    </source>
</evidence>
<reference evidence="2" key="2">
    <citation type="submission" date="2023-05" db="EMBL/GenBank/DDBJ databases">
        <authorList>
            <person name="Fouks B."/>
        </authorList>
    </citation>
    <scope>NUCLEOTIDE SEQUENCE</scope>
    <source>
        <strain evidence="2">Stay&amp;Tobe</strain>
        <tissue evidence="2">Testes</tissue>
    </source>
</reference>
<proteinExistence type="predicted"/>
<comment type="caution">
    <text evidence="2">The sequence shown here is derived from an EMBL/GenBank/DDBJ whole genome shotgun (WGS) entry which is preliminary data.</text>
</comment>
<dbReference type="Proteomes" id="UP001233999">
    <property type="component" value="Unassembled WGS sequence"/>
</dbReference>
<evidence type="ECO:0000313" key="3">
    <source>
        <dbReference type="Proteomes" id="UP001233999"/>
    </source>
</evidence>
<accession>A0AAD8E921</accession>
<dbReference type="EMBL" id="JASPKZ010007936">
    <property type="protein sequence ID" value="KAJ9581381.1"/>
    <property type="molecule type" value="Genomic_DNA"/>
</dbReference>
<dbReference type="AlphaFoldDB" id="A0AAD8E921"/>
<keyword evidence="3" id="KW-1185">Reference proteome</keyword>
<dbReference type="Pfam" id="PF20700">
    <property type="entry name" value="Mutator"/>
    <property type="match status" value="1"/>
</dbReference>
<name>A0AAD8E921_DIPPU</name>
<feature type="domain" description="Mutator-like transposase" evidence="1">
    <location>
        <begin position="12"/>
        <end position="127"/>
    </location>
</feature>
<gene>
    <name evidence="2" type="ORF">L9F63_023438</name>
</gene>
<evidence type="ECO:0000313" key="2">
    <source>
        <dbReference type="EMBL" id="KAJ9581381.1"/>
    </source>
</evidence>
<organism evidence="2 3">
    <name type="scientific">Diploptera punctata</name>
    <name type="common">Pacific beetle cockroach</name>
    <dbReference type="NCBI Taxonomy" id="6984"/>
    <lineage>
        <taxon>Eukaryota</taxon>
        <taxon>Metazoa</taxon>
        <taxon>Ecdysozoa</taxon>
        <taxon>Arthropoda</taxon>
        <taxon>Hexapoda</taxon>
        <taxon>Insecta</taxon>
        <taxon>Pterygota</taxon>
        <taxon>Neoptera</taxon>
        <taxon>Polyneoptera</taxon>
        <taxon>Dictyoptera</taxon>
        <taxon>Blattodea</taxon>
        <taxon>Blaberoidea</taxon>
        <taxon>Blaberidae</taxon>
        <taxon>Diplopterinae</taxon>
        <taxon>Diploptera</taxon>
    </lineage>
</organism>
<protein>
    <recommendedName>
        <fullName evidence="1">Mutator-like transposase domain-containing protein</fullName>
    </recommendedName>
</protein>